<proteinExistence type="predicted"/>
<name>A0AA41YUS9_9PROT</name>
<dbReference type="Pfam" id="PF02962">
    <property type="entry name" value="CHMI"/>
    <property type="match status" value="1"/>
</dbReference>
<dbReference type="Gene3D" id="3.30.429.10">
    <property type="entry name" value="Macrophage Migration Inhibitory Factor"/>
    <property type="match status" value="1"/>
</dbReference>
<organism evidence="1 2">
    <name type="scientific">Limobrevibacterium gyesilva</name>
    <dbReference type="NCBI Taxonomy" id="2991712"/>
    <lineage>
        <taxon>Bacteria</taxon>
        <taxon>Pseudomonadati</taxon>
        <taxon>Pseudomonadota</taxon>
        <taxon>Alphaproteobacteria</taxon>
        <taxon>Acetobacterales</taxon>
        <taxon>Acetobacteraceae</taxon>
        <taxon>Limobrevibacterium</taxon>
    </lineage>
</organism>
<sequence>MPHLTVEYSANLEPRLDVMGLLRAVHASALGTGVFEVGGIRVRAERRDQYVVADGDPANAFVAVHVRIGAGRDEATRVRMAEAIFKDVAAYLDPIYRTSPLAISLEVQQIDPVGSLKQNNLHARLKQRAGAA</sequence>
<evidence type="ECO:0000313" key="1">
    <source>
        <dbReference type="EMBL" id="MCW3476963.1"/>
    </source>
</evidence>
<gene>
    <name evidence="1" type="ORF">OL599_20560</name>
</gene>
<dbReference type="RefSeq" id="WP_264715820.1">
    <property type="nucleotide sequence ID" value="NZ_JAPDNT010000027.1"/>
</dbReference>
<dbReference type="PANTHER" id="PTHR37950:SF1">
    <property type="entry name" value="4-HYDROXYPHENYLACETATE CATABOLISM PROTEIN"/>
    <property type="match status" value="1"/>
</dbReference>
<dbReference type="InterPro" id="IPR004220">
    <property type="entry name" value="5-COMe_2-OHmuconate_Isoase"/>
</dbReference>
<dbReference type="CDD" id="cd00580">
    <property type="entry name" value="CHMI"/>
    <property type="match status" value="1"/>
</dbReference>
<keyword evidence="2" id="KW-1185">Reference proteome</keyword>
<reference evidence="1" key="1">
    <citation type="submission" date="2022-09" db="EMBL/GenBank/DDBJ databases">
        <title>Rhodovastum sp. nov. RN2-1 isolated from soil in Seongnam, South Korea.</title>
        <authorList>
            <person name="Le N.T."/>
        </authorList>
    </citation>
    <scope>NUCLEOTIDE SEQUENCE</scope>
    <source>
        <strain evidence="1">RN2-1</strain>
    </source>
</reference>
<dbReference type="PANTHER" id="PTHR37950">
    <property type="entry name" value="4-HYDROXYPHENYLACETATE CATABOLISM PROTEIN"/>
    <property type="match status" value="1"/>
</dbReference>
<reference evidence="1" key="2">
    <citation type="submission" date="2022-10" db="EMBL/GenBank/DDBJ databases">
        <authorList>
            <person name="Trinh H.N."/>
        </authorList>
    </citation>
    <scope>NUCLEOTIDE SEQUENCE</scope>
    <source>
        <strain evidence="1">RN2-1</strain>
    </source>
</reference>
<evidence type="ECO:0000313" key="2">
    <source>
        <dbReference type="Proteomes" id="UP001165679"/>
    </source>
</evidence>
<dbReference type="InterPro" id="IPR014347">
    <property type="entry name" value="Tautomerase/MIF_sf"/>
</dbReference>
<protein>
    <submittedName>
        <fullName evidence="1">5-carboxymethyl-2-hydroxymuconate Delta-isomerase</fullName>
    </submittedName>
</protein>
<dbReference type="AlphaFoldDB" id="A0AA41YUS9"/>
<comment type="caution">
    <text evidence="1">The sequence shown here is derived from an EMBL/GenBank/DDBJ whole genome shotgun (WGS) entry which is preliminary data.</text>
</comment>
<dbReference type="GO" id="GO:0008704">
    <property type="term" value="F:5-carboxymethyl-2-hydroxymuconate delta-isomerase activity"/>
    <property type="evidence" value="ECO:0007669"/>
    <property type="project" value="InterPro"/>
</dbReference>
<accession>A0AA41YUS9</accession>
<dbReference type="EMBL" id="JAPDNT010000027">
    <property type="protein sequence ID" value="MCW3476963.1"/>
    <property type="molecule type" value="Genomic_DNA"/>
</dbReference>
<dbReference type="Proteomes" id="UP001165679">
    <property type="component" value="Unassembled WGS sequence"/>
</dbReference>
<dbReference type="SUPFAM" id="SSF55331">
    <property type="entry name" value="Tautomerase/MIF"/>
    <property type="match status" value="1"/>
</dbReference>